<evidence type="ECO:0000313" key="4">
    <source>
        <dbReference type="EMBL" id="KAK5108330.1"/>
    </source>
</evidence>
<dbReference type="Proteomes" id="UP001310890">
    <property type="component" value="Unassembled WGS sequence"/>
</dbReference>
<dbReference type="GO" id="GO:0008270">
    <property type="term" value="F:zinc ion binding"/>
    <property type="evidence" value="ECO:0007669"/>
    <property type="project" value="UniProtKB-KW"/>
</dbReference>
<dbReference type="EMBL" id="JAVRRL010000089">
    <property type="protein sequence ID" value="KAK5108330.1"/>
    <property type="molecule type" value="Genomic_DNA"/>
</dbReference>
<feature type="region of interest" description="Disordered" evidence="2">
    <location>
        <begin position="358"/>
        <end position="400"/>
    </location>
</feature>
<name>A0AAN7TAX8_9PEZI</name>
<feature type="compositionally biased region" description="Polar residues" evidence="2">
    <location>
        <begin position="385"/>
        <end position="400"/>
    </location>
</feature>
<comment type="caution">
    <text evidence="4">The sequence shown here is derived from an EMBL/GenBank/DDBJ whole genome shotgun (WGS) entry which is preliminary data.</text>
</comment>
<reference evidence="4" key="1">
    <citation type="submission" date="2023-08" db="EMBL/GenBank/DDBJ databases">
        <title>Black Yeasts Isolated from many extreme environments.</title>
        <authorList>
            <person name="Coleine C."/>
            <person name="Stajich J.E."/>
            <person name="Selbmann L."/>
        </authorList>
    </citation>
    <scope>NUCLEOTIDE SEQUENCE</scope>
    <source>
        <strain evidence="4">CCFEE 5401</strain>
    </source>
</reference>
<dbReference type="InterPro" id="IPR000571">
    <property type="entry name" value="Znf_CCCH"/>
</dbReference>
<proteinExistence type="predicted"/>
<keyword evidence="1" id="KW-0862">Zinc</keyword>
<feature type="zinc finger region" description="C3H1-type" evidence="1">
    <location>
        <begin position="256"/>
        <end position="285"/>
    </location>
</feature>
<protein>
    <recommendedName>
        <fullName evidence="3">C3H1-type domain-containing protein</fullName>
    </recommendedName>
</protein>
<feature type="compositionally biased region" description="Polar residues" evidence="2">
    <location>
        <begin position="174"/>
        <end position="185"/>
    </location>
</feature>
<evidence type="ECO:0000259" key="3">
    <source>
        <dbReference type="PROSITE" id="PS50103"/>
    </source>
</evidence>
<evidence type="ECO:0000256" key="2">
    <source>
        <dbReference type="SAM" id="MobiDB-lite"/>
    </source>
</evidence>
<feature type="domain" description="C3H1-type" evidence="3">
    <location>
        <begin position="256"/>
        <end position="285"/>
    </location>
</feature>
<evidence type="ECO:0000313" key="5">
    <source>
        <dbReference type="Proteomes" id="UP001310890"/>
    </source>
</evidence>
<gene>
    <name evidence="4" type="ORF">LTR62_008426</name>
</gene>
<keyword evidence="1" id="KW-0479">Metal-binding</keyword>
<organism evidence="4 5">
    <name type="scientific">Meristemomyces frigidus</name>
    <dbReference type="NCBI Taxonomy" id="1508187"/>
    <lineage>
        <taxon>Eukaryota</taxon>
        <taxon>Fungi</taxon>
        <taxon>Dikarya</taxon>
        <taxon>Ascomycota</taxon>
        <taxon>Pezizomycotina</taxon>
        <taxon>Dothideomycetes</taxon>
        <taxon>Dothideomycetidae</taxon>
        <taxon>Mycosphaerellales</taxon>
        <taxon>Teratosphaeriaceae</taxon>
        <taxon>Meristemomyces</taxon>
    </lineage>
</organism>
<feature type="compositionally biased region" description="Polar residues" evidence="2">
    <location>
        <begin position="477"/>
        <end position="488"/>
    </location>
</feature>
<feature type="region of interest" description="Disordered" evidence="2">
    <location>
        <begin position="467"/>
        <end position="489"/>
    </location>
</feature>
<feature type="region of interest" description="Disordered" evidence="2">
    <location>
        <begin position="162"/>
        <end position="215"/>
    </location>
</feature>
<dbReference type="AlphaFoldDB" id="A0AAN7TAX8"/>
<dbReference type="PROSITE" id="PS50103">
    <property type="entry name" value="ZF_C3H1"/>
    <property type="match status" value="1"/>
</dbReference>
<evidence type="ECO:0000256" key="1">
    <source>
        <dbReference type="PROSITE-ProRule" id="PRU00723"/>
    </source>
</evidence>
<keyword evidence="1" id="KW-0863">Zinc-finger</keyword>
<sequence>MSNQQYNWPRAMPIQHALPLQPPRPIYFITRSTGLLVPLVPADELPFNIRLHGVPRAMRVEDTQANGMQMVGLAHYTGATYKLEREVYPNVVPEVTEAPAVPIGLEGLQRLTAGQCQDDAGVHMPGHGRSQYGGQPVQTSFLAPDALARQAIATQTVVLQGFHNSTPPRPASAHETSTSWRSNFNPTPSTPAPLPTKPSTTTSATTPPPFIRTGNKTQDLLNAIASTTSGARIAAELGYTHPSTSPLSPSGAQPDAEKKQYCTYWIRTGECDYMQQGCLYKHEMPDRATLETIGFLRGTPRWFSEKQGLLGRVGGEGKKVLVSAKSLVAAAAAAGQKEDGSGDCGESASRGIPWLRKPMADSAQGSDGGSVTSGSESESELIASPRSSAENVQEPSSMQNQLAKPFIPAPVKRVDFKEVLNSINNSSKAVNAANPAPTTPPTIEIRKASTCSDLISFADLDAIPLTPPPTPALTPDNSSNTSRSTTPLIPQVPTFLPITAGASKHKTTQVFIPKGESVKPHIAEIRKRQQQSRHRSAPVFTLGPVEPMQKQILQRQRKSAQLGTSEAAKDVCVAQAKLAEPTVRKFEDTVLAGEVQKGLLASQPAPKIAAAETKSKKMETGIKTQLRKTACRARRPAAVVKVAKRD</sequence>
<accession>A0AAN7TAX8</accession>